<reference evidence="1" key="1">
    <citation type="submission" date="2021-06" db="EMBL/GenBank/DDBJ databases">
        <authorList>
            <person name="Kallberg Y."/>
            <person name="Tangrot J."/>
            <person name="Rosling A."/>
        </authorList>
    </citation>
    <scope>NUCLEOTIDE SEQUENCE</scope>
    <source>
        <strain evidence="1">MA461A</strain>
    </source>
</reference>
<sequence>NSETNLYSTRYNVVHNNEANVYNIMNDNKANIENYYKEVYRSSIDIKDPNMSVDAITIKKDDSFSDFNDTEQYIKYYSEFKRFKIRLGRSTMIDTENEKSQNALASEPSKSESLNEKPDSVLVLVQFLLD</sequence>
<accession>A0ACA9MVX6</accession>
<proteinExistence type="predicted"/>
<name>A0ACA9MVX6_9GLOM</name>
<organism evidence="1 2">
    <name type="scientific">Racocetra persica</name>
    <dbReference type="NCBI Taxonomy" id="160502"/>
    <lineage>
        <taxon>Eukaryota</taxon>
        <taxon>Fungi</taxon>
        <taxon>Fungi incertae sedis</taxon>
        <taxon>Mucoromycota</taxon>
        <taxon>Glomeromycotina</taxon>
        <taxon>Glomeromycetes</taxon>
        <taxon>Diversisporales</taxon>
        <taxon>Gigasporaceae</taxon>
        <taxon>Racocetra</taxon>
    </lineage>
</organism>
<dbReference type="Proteomes" id="UP000789920">
    <property type="component" value="Unassembled WGS sequence"/>
</dbReference>
<evidence type="ECO:0000313" key="2">
    <source>
        <dbReference type="Proteomes" id="UP000789920"/>
    </source>
</evidence>
<evidence type="ECO:0000313" key="1">
    <source>
        <dbReference type="EMBL" id="CAG8616755.1"/>
    </source>
</evidence>
<comment type="caution">
    <text evidence="1">The sequence shown here is derived from an EMBL/GenBank/DDBJ whole genome shotgun (WGS) entry which is preliminary data.</text>
</comment>
<dbReference type="EMBL" id="CAJVQC010010443">
    <property type="protein sequence ID" value="CAG8616755.1"/>
    <property type="molecule type" value="Genomic_DNA"/>
</dbReference>
<gene>
    <name evidence="1" type="ORF">RPERSI_LOCUS6539</name>
</gene>
<feature type="non-terminal residue" evidence="1">
    <location>
        <position position="1"/>
    </location>
</feature>
<protein>
    <submittedName>
        <fullName evidence="1">28744_t:CDS:1</fullName>
    </submittedName>
</protein>
<keyword evidence="2" id="KW-1185">Reference proteome</keyword>